<dbReference type="Proteomes" id="UP000188268">
    <property type="component" value="Unassembled WGS sequence"/>
</dbReference>
<dbReference type="Pfam" id="PF02737">
    <property type="entry name" value="3HCDH_N"/>
    <property type="match status" value="1"/>
</dbReference>
<dbReference type="InterPro" id="IPR006176">
    <property type="entry name" value="3-OHacyl-CoA_DH_NAD-bd"/>
</dbReference>
<dbReference type="InterPro" id="IPR029752">
    <property type="entry name" value="D-isomer_DH_CS1"/>
</dbReference>
<proteinExistence type="predicted"/>
<dbReference type="GO" id="GO:0006631">
    <property type="term" value="P:fatty acid metabolic process"/>
    <property type="evidence" value="ECO:0007669"/>
    <property type="project" value="InterPro"/>
</dbReference>
<dbReference type="SUPFAM" id="SSF51735">
    <property type="entry name" value="NAD(P)-binding Rossmann-fold domains"/>
    <property type="match status" value="1"/>
</dbReference>
<dbReference type="PANTHER" id="PTHR48075:SF5">
    <property type="entry name" value="3-HYDROXYBUTYRYL-COA DEHYDROGENASE"/>
    <property type="match status" value="1"/>
</dbReference>
<dbReference type="InterPro" id="IPR036291">
    <property type="entry name" value="NAD(P)-bd_dom_sf"/>
</dbReference>
<dbReference type="GO" id="GO:0016491">
    <property type="term" value="F:oxidoreductase activity"/>
    <property type="evidence" value="ECO:0007669"/>
    <property type="project" value="TreeGrafter"/>
</dbReference>
<dbReference type="Gramene" id="OMO51534">
    <property type="protein sequence ID" value="OMO51534"/>
    <property type="gene ID" value="CCACVL1_29734"/>
</dbReference>
<dbReference type="Gene3D" id="3.40.50.720">
    <property type="entry name" value="NAD(P)-binding Rossmann-like Domain"/>
    <property type="match status" value="1"/>
</dbReference>
<gene>
    <name evidence="2" type="ORF">CCACVL1_29734</name>
</gene>
<dbReference type="PANTHER" id="PTHR48075">
    <property type="entry name" value="3-HYDROXYACYL-COA DEHYDROGENASE FAMILY PROTEIN"/>
    <property type="match status" value="1"/>
</dbReference>
<dbReference type="EMBL" id="AWWV01015773">
    <property type="protein sequence ID" value="OMO51534.1"/>
    <property type="molecule type" value="Genomic_DNA"/>
</dbReference>
<keyword evidence="3" id="KW-1185">Reference proteome</keyword>
<feature type="domain" description="3-hydroxyacyl-CoA dehydrogenase NAD binding" evidence="1">
    <location>
        <begin position="7"/>
        <end position="64"/>
    </location>
</feature>
<dbReference type="STRING" id="210143.A0A1R3G0A9"/>
<dbReference type="AlphaFoldDB" id="A0A1R3G0A9"/>
<comment type="caution">
    <text evidence="2">The sequence shown here is derived from an EMBL/GenBank/DDBJ whole genome shotgun (WGS) entry which is preliminary data.</text>
</comment>
<evidence type="ECO:0000313" key="3">
    <source>
        <dbReference type="Proteomes" id="UP000188268"/>
    </source>
</evidence>
<organism evidence="2 3">
    <name type="scientific">Corchorus capsularis</name>
    <name type="common">Jute</name>
    <dbReference type="NCBI Taxonomy" id="210143"/>
    <lineage>
        <taxon>Eukaryota</taxon>
        <taxon>Viridiplantae</taxon>
        <taxon>Streptophyta</taxon>
        <taxon>Embryophyta</taxon>
        <taxon>Tracheophyta</taxon>
        <taxon>Spermatophyta</taxon>
        <taxon>Magnoliopsida</taxon>
        <taxon>eudicotyledons</taxon>
        <taxon>Gunneridae</taxon>
        <taxon>Pentapetalae</taxon>
        <taxon>rosids</taxon>
        <taxon>malvids</taxon>
        <taxon>Malvales</taxon>
        <taxon>Malvaceae</taxon>
        <taxon>Grewioideae</taxon>
        <taxon>Apeibeae</taxon>
        <taxon>Corchorus</taxon>
    </lineage>
</organism>
<dbReference type="GO" id="GO:0070403">
    <property type="term" value="F:NAD+ binding"/>
    <property type="evidence" value="ECO:0007669"/>
    <property type="project" value="InterPro"/>
</dbReference>
<accession>A0A1R3G0A9</accession>
<evidence type="ECO:0000259" key="1">
    <source>
        <dbReference type="Pfam" id="PF02737"/>
    </source>
</evidence>
<sequence>MGETKNLGVVGSGQIGSGIAQLGAMYGLHVWLFDTDPAALSRASKSISSSVQRFVSREQLLDTDGETFQDFARSNWQGKGKAIDRNNQISKQSFTRKLLSYADDKPRKEELNKLGR</sequence>
<reference evidence="2 3" key="1">
    <citation type="submission" date="2013-09" db="EMBL/GenBank/DDBJ databases">
        <title>Corchorus capsularis genome sequencing.</title>
        <authorList>
            <person name="Alam M."/>
            <person name="Haque M.S."/>
            <person name="Islam M.S."/>
            <person name="Emdad E.M."/>
            <person name="Islam M.M."/>
            <person name="Ahmed B."/>
            <person name="Halim A."/>
            <person name="Hossen Q.M.M."/>
            <person name="Hossain M.Z."/>
            <person name="Ahmed R."/>
            <person name="Khan M.M."/>
            <person name="Islam R."/>
            <person name="Rashid M.M."/>
            <person name="Khan S.A."/>
            <person name="Rahman M.S."/>
            <person name="Alam M."/>
        </authorList>
    </citation>
    <scope>NUCLEOTIDE SEQUENCE [LARGE SCALE GENOMIC DNA]</scope>
    <source>
        <strain evidence="3">cv. CVL-1</strain>
        <tissue evidence="2">Whole seedling</tissue>
    </source>
</reference>
<protein>
    <submittedName>
        <fullName evidence="2">3-hydroxyacyl-CoA dehydrogenase, NAD binding protein</fullName>
    </submittedName>
</protein>
<evidence type="ECO:0000313" key="2">
    <source>
        <dbReference type="EMBL" id="OMO51534.1"/>
    </source>
</evidence>
<name>A0A1R3G0A9_COCAP</name>
<dbReference type="PROSITE" id="PS00065">
    <property type="entry name" value="D_2_HYDROXYACID_DH_1"/>
    <property type="match status" value="1"/>
</dbReference>